<sequence length="80" mass="9530">MENNMEKLTLEDALMIENVIEKINEIIDRLDAIDKRIDAHWKFHRFLNERIEKLEGCSNSNIEEGRRVVGPTKYVRSNRM</sequence>
<organism evidence="1 2">
    <name type="scientific">Candidatus Woesebacteria bacterium RBG_13_36_22</name>
    <dbReference type="NCBI Taxonomy" id="1802478"/>
    <lineage>
        <taxon>Bacteria</taxon>
        <taxon>Candidatus Woeseibacteriota</taxon>
    </lineage>
</organism>
<protein>
    <submittedName>
        <fullName evidence="1">Uncharacterized protein</fullName>
    </submittedName>
</protein>
<dbReference type="Proteomes" id="UP000176939">
    <property type="component" value="Unassembled WGS sequence"/>
</dbReference>
<name>A0A1F7X251_9BACT</name>
<dbReference type="EMBL" id="MGFQ01000024">
    <property type="protein sequence ID" value="OGM09162.1"/>
    <property type="molecule type" value="Genomic_DNA"/>
</dbReference>
<reference evidence="1 2" key="1">
    <citation type="journal article" date="2016" name="Nat. Commun.">
        <title>Thousands of microbial genomes shed light on interconnected biogeochemical processes in an aquifer system.</title>
        <authorList>
            <person name="Anantharaman K."/>
            <person name="Brown C.T."/>
            <person name="Hug L.A."/>
            <person name="Sharon I."/>
            <person name="Castelle C.J."/>
            <person name="Probst A.J."/>
            <person name="Thomas B.C."/>
            <person name="Singh A."/>
            <person name="Wilkins M.J."/>
            <person name="Karaoz U."/>
            <person name="Brodie E.L."/>
            <person name="Williams K.H."/>
            <person name="Hubbard S.S."/>
            <person name="Banfield J.F."/>
        </authorList>
    </citation>
    <scope>NUCLEOTIDE SEQUENCE [LARGE SCALE GENOMIC DNA]</scope>
</reference>
<proteinExistence type="predicted"/>
<comment type="caution">
    <text evidence="1">The sequence shown here is derived from an EMBL/GenBank/DDBJ whole genome shotgun (WGS) entry which is preliminary data.</text>
</comment>
<accession>A0A1F7X251</accession>
<gene>
    <name evidence="1" type="ORF">A2Z67_04445</name>
</gene>
<evidence type="ECO:0000313" key="2">
    <source>
        <dbReference type="Proteomes" id="UP000176939"/>
    </source>
</evidence>
<dbReference type="AlphaFoldDB" id="A0A1F7X251"/>
<evidence type="ECO:0000313" key="1">
    <source>
        <dbReference type="EMBL" id="OGM09162.1"/>
    </source>
</evidence>